<sequence length="298" mass="35246">MKIMTYTEISRIVKQNYLSKLENFKIEKFEDLEKLHNELINIRTDLHFQYGFDVQPHYRGEQLYGRDILPGIFRPPFSNDVILENARAIETNGVNIFKERVIKKYGEKMLFNLTADTEHSENWNLLFQAQHAGVKTNLIDLSTSVHHSAFFACEPSDKHDEKDAQLWCLLVPSEFIYGYSTKYDKPCYTILNPFDLQESFICNVPTFMDNIDERTYQFRLFRQHGRLFTSSNKDLNIPLNKKEFWENMIIRVKISPEIKKVIFKQLTDSGISHNKLILEDDEEAENFIQLINEDMRKL</sequence>
<dbReference type="KEGG" id="fpal:HYN49_13630"/>
<keyword evidence="3" id="KW-1185">Reference proteome</keyword>
<accession>A0A2S1SKJ1</accession>
<dbReference type="Pfam" id="PF08867">
    <property type="entry name" value="FRG"/>
    <property type="match status" value="1"/>
</dbReference>
<evidence type="ECO:0000313" key="2">
    <source>
        <dbReference type="EMBL" id="AWI26857.1"/>
    </source>
</evidence>
<feature type="domain" description="FRG" evidence="1">
    <location>
        <begin position="52"/>
        <end position="167"/>
    </location>
</feature>
<dbReference type="EMBL" id="CP029187">
    <property type="protein sequence ID" value="AWI26857.1"/>
    <property type="molecule type" value="Genomic_DNA"/>
</dbReference>
<dbReference type="AlphaFoldDB" id="A0A2S1SKJ1"/>
<dbReference type="InterPro" id="IPR014966">
    <property type="entry name" value="FRG-dom"/>
</dbReference>
<evidence type="ECO:0000259" key="1">
    <source>
        <dbReference type="SMART" id="SM00901"/>
    </source>
</evidence>
<dbReference type="SMART" id="SM00901">
    <property type="entry name" value="FRG"/>
    <property type="match status" value="1"/>
</dbReference>
<dbReference type="OrthoDB" id="9816036at2"/>
<evidence type="ECO:0000313" key="3">
    <source>
        <dbReference type="Proteomes" id="UP000244937"/>
    </source>
</evidence>
<proteinExistence type="predicted"/>
<name>A0A2S1SKJ1_9FLAO</name>
<gene>
    <name evidence="2" type="ORF">HYN49_13630</name>
</gene>
<protein>
    <recommendedName>
        <fullName evidence="1">FRG domain-containing protein</fullName>
    </recommendedName>
</protein>
<dbReference type="Proteomes" id="UP000244937">
    <property type="component" value="Chromosome"/>
</dbReference>
<organism evidence="2 3">
    <name type="scientific">Flavobacterium pallidum</name>
    <dbReference type="NCBI Taxonomy" id="2172098"/>
    <lineage>
        <taxon>Bacteria</taxon>
        <taxon>Pseudomonadati</taxon>
        <taxon>Bacteroidota</taxon>
        <taxon>Flavobacteriia</taxon>
        <taxon>Flavobacteriales</taxon>
        <taxon>Flavobacteriaceae</taxon>
        <taxon>Flavobacterium</taxon>
    </lineage>
</organism>
<reference evidence="2 3" key="1">
    <citation type="submission" date="2018-05" db="EMBL/GenBank/DDBJ databases">
        <title>Genome sequencing of Flavobacterium sp. HYN0049.</title>
        <authorList>
            <person name="Yi H."/>
            <person name="Baek C."/>
        </authorList>
    </citation>
    <scope>NUCLEOTIDE SEQUENCE [LARGE SCALE GENOMIC DNA]</scope>
    <source>
        <strain evidence="2 3">HYN0049</strain>
    </source>
</reference>